<evidence type="ECO:0008006" key="3">
    <source>
        <dbReference type="Google" id="ProtNLM"/>
    </source>
</evidence>
<dbReference type="AlphaFoldDB" id="A0AAW8PZC4"/>
<sequence length="81" mass="8882">MTIEDIRDELAYIINSKVDESKLSFRVISCKSGKITPSLLSKVRNYNLEGVSTERLILLIGQLEVALGGFVSGIDVIVDPT</sequence>
<evidence type="ECO:0000313" key="1">
    <source>
        <dbReference type="EMBL" id="MDS1821317.1"/>
    </source>
</evidence>
<evidence type="ECO:0000313" key="2">
    <source>
        <dbReference type="Proteomes" id="UP001253193"/>
    </source>
</evidence>
<dbReference type="RefSeq" id="WP_311020193.1">
    <property type="nucleotide sequence ID" value="NZ_JAUHGG010000003.1"/>
</dbReference>
<gene>
    <name evidence="1" type="ORF">QX249_11635</name>
</gene>
<comment type="caution">
    <text evidence="1">The sequence shown here is derived from an EMBL/GenBank/DDBJ whole genome shotgun (WGS) entry which is preliminary data.</text>
</comment>
<proteinExistence type="predicted"/>
<reference evidence="1" key="1">
    <citation type="submission" date="2023-06" db="EMBL/GenBank/DDBJ databases">
        <title>Genomic Diversity of Vibrio spp. and Metagenomic Analysis of Pathogens in Florida Gulf Coastal Waters Following Hurricane Ian.</title>
        <authorList>
            <person name="Brumfield K.D."/>
        </authorList>
    </citation>
    <scope>NUCLEOTIDE SEQUENCE</scope>
    <source>
        <strain evidence="1">WBS2B-138</strain>
    </source>
</reference>
<name>A0AAW8PZC4_VIBPH</name>
<organism evidence="1 2">
    <name type="scientific">Vibrio parahaemolyticus</name>
    <dbReference type="NCBI Taxonomy" id="670"/>
    <lineage>
        <taxon>Bacteria</taxon>
        <taxon>Pseudomonadati</taxon>
        <taxon>Pseudomonadota</taxon>
        <taxon>Gammaproteobacteria</taxon>
        <taxon>Vibrionales</taxon>
        <taxon>Vibrionaceae</taxon>
        <taxon>Vibrio</taxon>
    </lineage>
</organism>
<accession>A0AAW8PZC4</accession>
<dbReference type="Proteomes" id="UP001253193">
    <property type="component" value="Unassembled WGS sequence"/>
</dbReference>
<protein>
    <recommendedName>
        <fullName evidence="3">XRE family transcriptional regulator</fullName>
    </recommendedName>
</protein>
<dbReference type="EMBL" id="JAUHGG010000003">
    <property type="protein sequence ID" value="MDS1821317.1"/>
    <property type="molecule type" value="Genomic_DNA"/>
</dbReference>